<evidence type="ECO:0000313" key="2">
    <source>
        <dbReference type="EMBL" id="ROR98999.1"/>
    </source>
</evidence>
<gene>
    <name evidence="2" type="ORF">EDC56_3239</name>
</gene>
<sequence>MFSKNLRITSLVTLFFFVFQIPIVAYAQGLSAAQVTAHVAGNPSYEYSDNSRYQYQAASYIQPPAISRGIEHFGKTLQQQSKTTLGQALLVPISNGDITFFIETFPAANQPLIGTDFVQSRFIRAQVQELLGRTLIDQNRDGSENQQLVSLYQNALSYAQKHSNARFGQPLGLSQQDNGTAYDFLWPESRLVNGVNVLVPVLYLAGATYEAQRVDAQVTEFNGDITNFGSISITNATVKLGRDSFISVLNDLTLDNGHIAAAGDLEIVAGGNVSLLASQLDAQGNLTIEAESFMAATPVVHHFGSSDANFNSLGEITSITAGGDITITSRGNIELYGVHVSAGEAITFDADGRIYIGSTEVTNSYDNGKSNGSTIHYLQSKLTADETIRLIAGTDIVIDAAEIVSNRGHIELLAQYGITIEDDMQATSYYKKTDDEEISSYKTVAIRALLDAGKGVRLHTEYGDIRLKAADLRSTEGTRASAQNGAVNLLMSIENDQYSYSGTDEGMWTTTTKNYGHNKETGVYNTVVGGFSVEALNGITVQYEDDDTLSLSQQVDKLSQQPDMAWMATLMEQHPDADWQAMELEYETWKEENTTLSGAAMAIIIVVVTVVTAGAGTGPAAAGGAAAGSAASAAGASAAVTATVASATNVAISAGLSAMATQSAVATANGLLNGDSFSDIMKEIHSDENLKNVATAMITAGVIDAIGTTFFTPSTEEIEAAREAAEAQAAKDGLDIFKDAKEIAARVEKAVEALHELSFAQQATQLVVNSAVRTSISTMVNGGNLDDFTDAFGYALGSSLVSYVGEDIAGHIGGSEMDKLSKYLAHFALGCGLGVLQHGVEGHGSDRASESCASGAAGAVVGELAGEFYNEITHTDFSELNRWHAQGAGFAEVLSIMTIHMAGGDYQIAGMTGRNAAENNALSIVEKFRLIKQTAMCLSGPQPAACLTNTATNAYSKYLANDAAVREGFMIGLDDAATGYKELPANVYALASLIMQGEMDQVLNLMQESIASMPQALADEVTELVDSSFKYIVTAENEGDYQQVGKSMSKVAVAAAEYALTAGGATLLKSLKTIAKGPNGDRDYTQHDNRDDLYKDYNERVAFDRHKQELLEQTVQWKDYDEFAGSRSKFDLNYWEGGRKTDAVEVNMAQANIRWEDGGLDPDHGLVSKSAISWKLGTVVEDVILKKGTRVWTVERFDANKPGYWSTTQTFSSMAEARDALALLPMFSKPIGERYVMREYKVINENGVRARSGTAGALSENGIHYGGNSPQYEYVEDFRDKPGSTAPPKWQGFFKKTGNVINLGTETL</sequence>
<feature type="domain" description="DUF637" evidence="1">
    <location>
        <begin position="651"/>
        <end position="859"/>
    </location>
</feature>
<dbReference type="InterPro" id="IPR025157">
    <property type="entry name" value="Hemagglutinin_rpt"/>
</dbReference>
<dbReference type="RefSeq" id="WP_162844217.1">
    <property type="nucleotide sequence ID" value="NZ_RKHR01000006.1"/>
</dbReference>
<dbReference type="Proteomes" id="UP000275394">
    <property type="component" value="Unassembled WGS sequence"/>
</dbReference>
<keyword evidence="3" id="KW-1185">Reference proteome</keyword>
<proteinExistence type="predicted"/>
<name>A0A3N2DGW3_9GAMM</name>
<accession>A0A3N2DGW3</accession>
<evidence type="ECO:0000313" key="3">
    <source>
        <dbReference type="Proteomes" id="UP000275394"/>
    </source>
</evidence>
<dbReference type="EMBL" id="RKHR01000006">
    <property type="protein sequence ID" value="ROR98999.1"/>
    <property type="molecule type" value="Genomic_DNA"/>
</dbReference>
<dbReference type="Pfam" id="PF04830">
    <property type="entry name" value="DUF637"/>
    <property type="match status" value="1"/>
</dbReference>
<reference evidence="2 3" key="1">
    <citation type="submission" date="2018-11" db="EMBL/GenBank/DDBJ databases">
        <title>Genomic Encyclopedia of Type Strains, Phase IV (KMG-IV): sequencing the most valuable type-strain genomes for metagenomic binning, comparative biology and taxonomic classification.</title>
        <authorList>
            <person name="Goeker M."/>
        </authorList>
    </citation>
    <scope>NUCLEOTIDE SEQUENCE [LARGE SCALE GENOMIC DNA]</scope>
    <source>
        <strain evidence="2 3">DSM 100316</strain>
    </source>
</reference>
<dbReference type="GO" id="GO:0003824">
    <property type="term" value="F:catalytic activity"/>
    <property type="evidence" value="ECO:0007669"/>
    <property type="project" value="UniProtKB-ARBA"/>
</dbReference>
<dbReference type="Pfam" id="PF13332">
    <property type="entry name" value="Fil_haemagg_2"/>
    <property type="match status" value="1"/>
</dbReference>
<comment type="caution">
    <text evidence="2">The sequence shown here is derived from an EMBL/GenBank/DDBJ whole genome shotgun (WGS) entry which is preliminary data.</text>
</comment>
<dbReference type="InterPro" id="IPR006915">
    <property type="entry name" value="DUF637_hemagglutn_put"/>
</dbReference>
<organism evidence="2 3">
    <name type="scientific">Sinobacterium caligoides</name>
    <dbReference type="NCBI Taxonomy" id="933926"/>
    <lineage>
        <taxon>Bacteria</taxon>
        <taxon>Pseudomonadati</taxon>
        <taxon>Pseudomonadota</taxon>
        <taxon>Gammaproteobacteria</taxon>
        <taxon>Cellvibrionales</taxon>
        <taxon>Spongiibacteraceae</taxon>
        <taxon>Sinobacterium</taxon>
    </lineage>
</organism>
<evidence type="ECO:0000259" key="1">
    <source>
        <dbReference type="Pfam" id="PF04830"/>
    </source>
</evidence>
<protein>
    <submittedName>
        <fullName evidence="2">Hemagglutinin-like protein</fullName>
    </submittedName>
</protein>